<dbReference type="PANTHER" id="PTHR22602:SF0">
    <property type="entry name" value="TRANSFERASE CAF17, MITOCHONDRIAL-RELATED"/>
    <property type="match status" value="1"/>
</dbReference>
<dbReference type="InterPro" id="IPR029043">
    <property type="entry name" value="GcvT/YgfZ_C"/>
</dbReference>
<organism evidence="2">
    <name type="scientific">Gulosibacter sediminis</name>
    <dbReference type="NCBI Taxonomy" id="1729695"/>
    <lineage>
        <taxon>Bacteria</taxon>
        <taxon>Bacillati</taxon>
        <taxon>Actinomycetota</taxon>
        <taxon>Actinomycetes</taxon>
        <taxon>Micrococcales</taxon>
        <taxon>Microbacteriaceae</taxon>
        <taxon>Gulosibacter</taxon>
    </lineage>
</organism>
<reference evidence="2" key="1">
    <citation type="submission" date="2022-05" db="EMBL/GenBank/DDBJ databases">
        <title>Complete genome sequence of toluene-degrading Gulosibacter sediminis strain ACHW.36C.</title>
        <authorList>
            <person name="Wai A.C."/>
            <person name="Lai G.K."/>
            <person name="Griffin S.D."/>
            <person name="Leung F.C."/>
        </authorList>
    </citation>
    <scope>NUCLEOTIDE SEQUENCE [LARGE SCALE GENOMIC DNA]</scope>
    <source>
        <strain evidence="2">ACHW.36C</strain>
    </source>
</reference>
<dbReference type="NCBIfam" id="TIGR03317">
    <property type="entry name" value="ygfZ_signature"/>
    <property type="match status" value="1"/>
</dbReference>
<evidence type="ECO:0000256" key="1">
    <source>
        <dbReference type="ARBA" id="ARBA00022946"/>
    </source>
</evidence>
<dbReference type="PANTHER" id="PTHR22602">
    <property type="entry name" value="TRANSFERASE CAF17, MITOCHONDRIAL-RELATED"/>
    <property type="match status" value="1"/>
</dbReference>
<sequence>MTSPFLDRAGAVAVESGPDVGVAAHYGQPLPEQRALAAGEAIVDLGHLGVVEVRGADRLTLINSLTSQHVVNLADGVSADNLLLSAQGRIEHEFGMLDDGSSAWLITETAAAADLAAWFTKMRFMMRVEVLDRSDDIFPVGTLADRDLGATLVWRDPWAQGAIGGVTYAATGTHPGTAYTLQLHLLEADAYRAAAQAEQLAGVDALEALRIAAWRPREGREFDDRVLPHELDLLRSAVHLTKGCYRGQETVAKVHNLGHPPRRLVQLDLDGTLAQPGALVYVPGNDKPVGRVTSSANHFEDGPIALAIVKRGTDVDAQLEVADGDDARIAAAQTVIVPQGAGSTVDLSAFRGR</sequence>
<dbReference type="EMBL" id="CP097160">
    <property type="protein sequence ID" value="UQN15537.1"/>
    <property type="molecule type" value="Genomic_DNA"/>
</dbReference>
<dbReference type="SUPFAM" id="SSF103025">
    <property type="entry name" value="Folate-binding domain"/>
    <property type="match status" value="1"/>
</dbReference>
<protein>
    <submittedName>
        <fullName evidence="2">Folate-binding protein</fullName>
    </submittedName>
</protein>
<evidence type="ECO:0000313" key="2">
    <source>
        <dbReference type="EMBL" id="UQN15537.1"/>
    </source>
</evidence>
<name>A0ABY4MZP8_9MICO</name>
<gene>
    <name evidence="2" type="ORF">M3M28_03495</name>
</gene>
<keyword evidence="1" id="KW-0809">Transit peptide</keyword>
<dbReference type="InterPro" id="IPR027266">
    <property type="entry name" value="TrmE/GcvT-like"/>
</dbReference>
<dbReference type="Gene3D" id="3.30.1360.120">
    <property type="entry name" value="Probable tRNA modification gtpase trme, domain 1"/>
    <property type="match status" value="1"/>
</dbReference>
<dbReference type="PIRSF" id="PIRSF006487">
    <property type="entry name" value="GcvT"/>
    <property type="match status" value="1"/>
</dbReference>
<accession>A0ABY4MZP8</accession>
<dbReference type="InterPro" id="IPR017703">
    <property type="entry name" value="YgfZ/GCV_T_CS"/>
</dbReference>
<dbReference type="SUPFAM" id="SSF101790">
    <property type="entry name" value="Aminomethyltransferase beta-barrel domain"/>
    <property type="match status" value="1"/>
</dbReference>
<dbReference type="InterPro" id="IPR045179">
    <property type="entry name" value="YgfZ/GcvT"/>
</dbReference>
<proteinExistence type="predicted"/>